<comment type="similarity">
    <text evidence="2 8">Belongs to the major facilitator superfamily. Sugar transporter (TC 2.A.1.1) family.</text>
</comment>
<keyword evidence="3 8" id="KW-0813">Transport</keyword>
<dbReference type="InterPro" id="IPR005828">
    <property type="entry name" value="MFS_sugar_transport-like"/>
</dbReference>
<evidence type="ECO:0000256" key="7">
    <source>
        <dbReference type="ARBA" id="ARBA00049119"/>
    </source>
</evidence>
<evidence type="ECO:0000256" key="10">
    <source>
        <dbReference type="SAM" id="Phobius"/>
    </source>
</evidence>
<dbReference type="OrthoDB" id="508119at2759"/>
<feature type="transmembrane region" description="Helical" evidence="10">
    <location>
        <begin position="388"/>
        <end position="409"/>
    </location>
</feature>
<comment type="caution">
    <text evidence="12">The sequence shown here is derived from an EMBL/GenBank/DDBJ whole genome shotgun (WGS) entry which is preliminary data.</text>
</comment>
<accession>A0A9W9A953</accession>
<dbReference type="PANTHER" id="PTHR48022:SF81">
    <property type="entry name" value="MAJOR FACILITATOR SUPERFAMILY (MFS) PROFILE DOMAIN-CONTAINING PROTEIN"/>
    <property type="match status" value="1"/>
</dbReference>
<dbReference type="PROSITE" id="PS50850">
    <property type="entry name" value="MFS"/>
    <property type="match status" value="1"/>
</dbReference>
<dbReference type="InterPro" id="IPR005829">
    <property type="entry name" value="Sugar_transporter_CS"/>
</dbReference>
<feature type="domain" description="Major facilitator superfamily (MFS) profile" evidence="11">
    <location>
        <begin position="57"/>
        <end position="510"/>
    </location>
</feature>
<feature type="transmembrane region" description="Helical" evidence="10">
    <location>
        <begin position="54"/>
        <end position="81"/>
    </location>
</feature>
<dbReference type="Proteomes" id="UP001150266">
    <property type="component" value="Unassembled WGS sequence"/>
</dbReference>
<reference evidence="12" key="1">
    <citation type="submission" date="2022-08" db="EMBL/GenBank/DDBJ databases">
        <title>A Global Phylogenomic Analysis of the Shiitake Genus Lentinula.</title>
        <authorList>
            <consortium name="DOE Joint Genome Institute"/>
            <person name="Sierra-Patev S."/>
            <person name="Min B."/>
            <person name="Naranjo-Ortiz M."/>
            <person name="Looney B."/>
            <person name="Konkel Z."/>
            <person name="Slot J.C."/>
            <person name="Sakamoto Y."/>
            <person name="Steenwyk J.L."/>
            <person name="Rokas A."/>
            <person name="Carro J."/>
            <person name="Camarero S."/>
            <person name="Ferreira P."/>
            <person name="Molpeceres G."/>
            <person name="Ruiz-Duenas F.J."/>
            <person name="Serrano A."/>
            <person name="Henrissat B."/>
            <person name="Drula E."/>
            <person name="Hughes K.W."/>
            <person name="Mata J.L."/>
            <person name="Ishikawa N.K."/>
            <person name="Vargas-Isla R."/>
            <person name="Ushijima S."/>
            <person name="Smith C.A."/>
            <person name="Ahrendt S."/>
            <person name="Andreopoulos W."/>
            <person name="He G."/>
            <person name="Labutti K."/>
            <person name="Lipzen A."/>
            <person name="Ng V."/>
            <person name="Riley R."/>
            <person name="Sandor L."/>
            <person name="Barry K."/>
            <person name="Martinez A.T."/>
            <person name="Xiao Y."/>
            <person name="Gibbons J.G."/>
            <person name="Terashima K."/>
            <person name="Grigoriev I.V."/>
            <person name="Hibbett D.S."/>
        </authorList>
    </citation>
    <scope>NUCLEOTIDE SEQUENCE</scope>
    <source>
        <strain evidence="12">JLM2183</strain>
    </source>
</reference>
<proteinExistence type="inferred from homology"/>
<feature type="transmembrane region" description="Helical" evidence="10">
    <location>
        <begin position="229"/>
        <end position="250"/>
    </location>
</feature>
<evidence type="ECO:0000256" key="3">
    <source>
        <dbReference type="ARBA" id="ARBA00022448"/>
    </source>
</evidence>
<feature type="transmembrane region" description="Helical" evidence="10">
    <location>
        <begin position="485"/>
        <end position="506"/>
    </location>
</feature>
<dbReference type="PROSITE" id="PS00216">
    <property type="entry name" value="SUGAR_TRANSPORT_1"/>
    <property type="match status" value="1"/>
</dbReference>
<evidence type="ECO:0000256" key="4">
    <source>
        <dbReference type="ARBA" id="ARBA00022692"/>
    </source>
</evidence>
<dbReference type="InterPro" id="IPR020846">
    <property type="entry name" value="MFS_dom"/>
</dbReference>
<keyword evidence="5 10" id="KW-1133">Transmembrane helix</keyword>
<dbReference type="FunFam" id="1.20.1250.20:FF:000134">
    <property type="entry name" value="MFS sugar transporter protein"/>
    <property type="match status" value="1"/>
</dbReference>
<dbReference type="PROSITE" id="PS00217">
    <property type="entry name" value="SUGAR_TRANSPORT_2"/>
    <property type="match status" value="1"/>
</dbReference>
<keyword evidence="6 10" id="KW-0472">Membrane</keyword>
<dbReference type="GO" id="GO:0005351">
    <property type="term" value="F:carbohydrate:proton symporter activity"/>
    <property type="evidence" value="ECO:0007669"/>
    <property type="project" value="TreeGrafter"/>
</dbReference>
<dbReference type="PRINTS" id="PR00171">
    <property type="entry name" value="SUGRTRNSPORT"/>
</dbReference>
<dbReference type="NCBIfam" id="TIGR00879">
    <property type="entry name" value="SP"/>
    <property type="match status" value="1"/>
</dbReference>
<feature type="transmembrane region" description="Helical" evidence="10">
    <location>
        <begin position="132"/>
        <end position="152"/>
    </location>
</feature>
<feature type="transmembrane region" description="Helical" evidence="10">
    <location>
        <begin position="164"/>
        <end position="185"/>
    </location>
</feature>
<name>A0A9W9A953_9AGAR</name>
<evidence type="ECO:0000259" key="11">
    <source>
        <dbReference type="PROSITE" id="PS50850"/>
    </source>
</evidence>
<dbReference type="InterPro" id="IPR036259">
    <property type="entry name" value="MFS_trans_sf"/>
</dbReference>
<feature type="transmembrane region" description="Helical" evidence="10">
    <location>
        <begin position="456"/>
        <end position="473"/>
    </location>
</feature>
<dbReference type="Pfam" id="PF00083">
    <property type="entry name" value="Sugar_tr"/>
    <property type="match status" value="1"/>
</dbReference>
<dbReference type="SUPFAM" id="SSF103473">
    <property type="entry name" value="MFS general substrate transporter"/>
    <property type="match status" value="1"/>
</dbReference>
<sequence>MRSATQIGRIVNHTPARYKSGVCILIRSPHVFDRPPVTMTFSNELREIVRYRNAYLLALSAAMGSIFYGWDIGLIGGVIAMSSFQVSFGVDKLSTSAKADFNGNIVSILQGGCFFGALSMGYFSGKFGRKPCLIASGVIYIVGSTIQSIAGLGSSAATGLSVLYFSRFLGGIGVGMVSALVPSYVSECTPRKIRGRCTGMIQLANNIGIMLSFWVNYSAVLNVPPTDMQWRIPFIVQIIPGALFTIAMFFQPESPRWLVEKGRHAQAAQTLAYVARITPEDPAVLVTLNEIKEEFEGRDKLTLWQQYKGMGASRAIAIRCFIPSLVMFFQQWTGTNAINYFSPEIFTGLGITGTSSTLFATGIYGVVKVISVGLVLMFAVEGFGRKKCLIVGGIGQGLMMLWIGGYSAIHPSGPIVASSYVSLVAVYLYAVFYCVGWGPVPWVISAEVAPNHLRTISMSVAIGVNWLFSFTISKITPIMLANITYGTFLLFGFMCLIMAVWAYVFFPETAGYALEDIHFLFEQDAIVRALQDAPLGRLFIGKRRALPVEELRQRELEVDQKSIKEDDAKASDDGATGVAPI</sequence>
<dbReference type="InterPro" id="IPR050360">
    <property type="entry name" value="MFS_Sugar_Transporters"/>
</dbReference>
<dbReference type="AlphaFoldDB" id="A0A9W9A953"/>
<evidence type="ECO:0000256" key="9">
    <source>
        <dbReference type="SAM" id="MobiDB-lite"/>
    </source>
</evidence>
<dbReference type="EMBL" id="JAOTPV010000010">
    <property type="protein sequence ID" value="KAJ4477365.1"/>
    <property type="molecule type" value="Genomic_DNA"/>
</dbReference>
<feature type="transmembrane region" description="Helical" evidence="10">
    <location>
        <begin position="316"/>
        <end position="333"/>
    </location>
</feature>
<comment type="catalytic activity">
    <reaction evidence="7">
        <text>myo-inositol(out) + H(+)(out) = myo-inositol(in) + H(+)(in)</text>
        <dbReference type="Rhea" id="RHEA:60364"/>
        <dbReference type="ChEBI" id="CHEBI:15378"/>
        <dbReference type="ChEBI" id="CHEBI:17268"/>
    </reaction>
</comment>
<dbReference type="InterPro" id="IPR003663">
    <property type="entry name" value="Sugar/inositol_transpt"/>
</dbReference>
<dbReference type="PANTHER" id="PTHR48022">
    <property type="entry name" value="PLASTIDIC GLUCOSE TRANSPORTER 4"/>
    <property type="match status" value="1"/>
</dbReference>
<feature type="transmembrane region" description="Helical" evidence="10">
    <location>
        <begin position="197"/>
        <end position="217"/>
    </location>
</feature>
<feature type="compositionally biased region" description="Basic and acidic residues" evidence="9">
    <location>
        <begin position="562"/>
        <end position="572"/>
    </location>
</feature>
<organism evidence="12 13">
    <name type="scientific">Lentinula aciculospora</name>
    <dbReference type="NCBI Taxonomy" id="153920"/>
    <lineage>
        <taxon>Eukaryota</taxon>
        <taxon>Fungi</taxon>
        <taxon>Dikarya</taxon>
        <taxon>Basidiomycota</taxon>
        <taxon>Agaricomycotina</taxon>
        <taxon>Agaricomycetes</taxon>
        <taxon>Agaricomycetidae</taxon>
        <taxon>Agaricales</taxon>
        <taxon>Marasmiineae</taxon>
        <taxon>Omphalotaceae</taxon>
        <taxon>Lentinula</taxon>
    </lineage>
</organism>
<keyword evidence="13" id="KW-1185">Reference proteome</keyword>
<evidence type="ECO:0000313" key="12">
    <source>
        <dbReference type="EMBL" id="KAJ4477365.1"/>
    </source>
</evidence>
<protein>
    <recommendedName>
        <fullName evidence="11">Major facilitator superfamily (MFS) profile domain-containing protein</fullName>
    </recommendedName>
</protein>
<feature type="transmembrane region" description="Helical" evidence="10">
    <location>
        <begin position="101"/>
        <end position="120"/>
    </location>
</feature>
<dbReference type="Gene3D" id="1.20.1250.20">
    <property type="entry name" value="MFS general substrate transporter like domains"/>
    <property type="match status" value="1"/>
</dbReference>
<feature type="transmembrane region" description="Helical" evidence="10">
    <location>
        <begin position="421"/>
        <end position="444"/>
    </location>
</feature>
<evidence type="ECO:0000256" key="1">
    <source>
        <dbReference type="ARBA" id="ARBA00004141"/>
    </source>
</evidence>
<feature type="region of interest" description="Disordered" evidence="9">
    <location>
        <begin position="562"/>
        <end position="581"/>
    </location>
</feature>
<gene>
    <name evidence="12" type="ORF">J3R30DRAFT_3484993</name>
</gene>
<comment type="subcellular location">
    <subcellularLocation>
        <location evidence="1">Membrane</location>
        <topology evidence="1">Multi-pass membrane protein</topology>
    </subcellularLocation>
</comment>
<evidence type="ECO:0000313" key="13">
    <source>
        <dbReference type="Proteomes" id="UP001150266"/>
    </source>
</evidence>
<keyword evidence="4 10" id="KW-0812">Transmembrane</keyword>
<dbReference type="GO" id="GO:0016020">
    <property type="term" value="C:membrane"/>
    <property type="evidence" value="ECO:0007669"/>
    <property type="project" value="UniProtKB-SubCell"/>
</dbReference>
<evidence type="ECO:0000256" key="6">
    <source>
        <dbReference type="ARBA" id="ARBA00023136"/>
    </source>
</evidence>
<evidence type="ECO:0000256" key="8">
    <source>
        <dbReference type="RuleBase" id="RU003346"/>
    </source>
</evidence>
<evidence type="ECO:0000256" key="2">
    <source>
        <dbReference type="ARBA" id="ARBA00010992"/>
    </source>
</evidence>
<evidence type="ECO:0000256" key="5">
    <source>
        <dbReference type="ARBA" id="ARBA00022989"/>
    </source>
</evidence>